<dbReference type="EMBL" id="JAIQCV010000013">
    <property type="protein sequence ID" value="KAH1031491.1"/>
    <property type="molecule type" value="Genomic_DNA"/>
</dbReference>
<comment type="caution">
    <text evidence="1">The sequence shown here is derived from an EMBL/GenBank/DDBJ whole genome shotgun (WGS) entry which is preliminary data.</text>
</comment>
<evidence type="ECO:0000313" key="2">
    <source>
        <dbReference type="Proteomes" id="UP000828251"/>
    </source>
</evidence>
<sequence length="60" mass="6846">TLLKKLGGLIEVCLSRHWSFSDQLDDGDEQIEGNVFKKLEKRKVLSKFEKAGLLSKVKEL</sequence>
<accession>A0A9D3ZFA4</accession>
<dbReference type="Proteomes" id="UP000828251">
    <property type="component" value="Unassembled WGS sequence"/>
</dbReference>
<feature type="non-terminal residue" evidence="1">
    <location>
        <position position="60"/>
    </location>
</feature>
<dbReference type="AlphaFoldDB" id="A0A9D3ZFA4"/>
<name>A0A9D3ZFA4_9ROSI</name>
<organism evidence="1 2">
    <name type="scientific">Gossypium stocksii</name>
    <dbReference type="NCBI Taxonomy" id="47602"/>
    <lineage>
        <taxon>Eukaryota</taxon>
        <taxon>Viridiplantae</taxon>
        <taxon>Streptophyta</taxon>
        <taxon>Embryophyta</taxon>
        <taxon>Tracheophyta</taxon>
        <taxon>Spermatophyta</taxon>
        <taxon>Magnoliopsida</taxon>
        <taxon>eudicotyledons</taxon>
        <taxon>Gunneridae</taxon>
        <taxon>Pentapetalae</taxon>
        <taxon>rosids</taxon>
        <taxon>malvids</taxon>
        <taxon>Malvales</taxon>
        <taxon>Malvaceae</taxon>
        <taxon>Malvoideae</taxon>
        <taxon>Gossypium</taxon>
    </lineage>
</organism>
<proteinExistence type="predicted"/>
<protein>
    <submittedName>
        <fullName evidence="1">Uncharacterized protein</fullName>
    </submittedName>
</protein>
<dbReference type="OrthoDB" id="444029at2759"/>
<feature type="non-terminal residue" evidence="1">
    <location>
        <position position="1"/>
    </location>
</feature>
<reference evidence="1 2" key="1">
    <citation type="journal article" date="2021" name="Plant Biotechnol. J.">
        <title>Multi-omics assisted identification of the key and species-specific regulatory components of drought-tolerant mechanisms in Gossypium stocksii.</title>
        <authorList>
            <person name="Yu D."/>
            <person name="Ke L."/>
            <person name="Zhang D."/>
            <person name="Wu Y."/>
            <person name="Sun Y."/>
            <person name="Mei J."/>
            <person name="Sun J."/>
            <person name="Sun Y."/>
        </authorList>
    </citation>
    <scope>NUCLEOTIDE SEQUENCE [LARGE SCALE GENOMIC DNA]</scope>
    <source>
        <strain evidence="2">cv. E1</strain>
        <tissue evidence="1">Leaf</tissue>
    </source>
</reference>
<keyword evidence="2" id="KW-1185">Reference proteome</keyword>
<gene>
    <name evidence="1" type="ORF">J1N35_043665</name>
</gene>
<evidence type="ECO:0000313" key="1">
    <source>
        <dbReference type="EMBL" id="KAH1031491.1"/>
    </source>
</evidence>